<dbReference type="InterPro" id="IPR014001">
    <property type="entry name" value="Helicase_ATP-bd"/>
</dbReference>
<dbReference type="InterPro" id="IPR000330">
    <property type="entry name" value="SNF2_N"/>
</dbReference>
<dbReference type="PANTHER" id="PTHR45626">
    <property type="entry name" value="TRANSCRIPTION TERMINATION FACTOR 2-RELATED"/>
    <property type="match status" value="1"/>
</dbReference>
<dbReference type="SUPFAM" id="SSF52540">
    <property type="entry name" value="P-loop containing nucleoside triphosphate hydrolases"/>
    <property type="match status" value="2"/>
</dbReference>
<dbReference type="Gene3D" id="3.40.50.300">
    <property type="entry name" value="P-loop containing nucleotide triphosphate hydrolases"/>
    <property type="match status" value="1"/>
</dbReference>
<dbReference type="AlphaFoldDB" id="A0A7R8WH84"/>
<proteinExistence type="predicted"/>
<protein>
    <submittedName>
        <fullName evidence="4">Uncharacterized protein</fullName>
    </submittedName>
</protein>
<sequence>CSVVQVSPLGSVVWRRVILDEAHEIRNTNTQKSKAVCSLRATHRWCLTGTPIQNRERDLFALLRFLRAAPFDEEKLWKQFVENKSVAGLKRLNLLVKALVLRRTKDQTNKATGKAFINLPEKTVHVHELTLSEEEMVVYDAVFGMSREAMKRYLAGREDETSSMRTLHKEKDSAGRTAPKITVSHLLVLLLRLRQICCHPALIKSVSHPLADLLPSCAHQVGESSSGRSAAILRSSSR</sequence>
<name>A0A7R8WH84_9CRUS</name>
<dbReference type="GO" id="GO:0008094">
    <property type="term" value="F:ATP-dependent activity, acting on DNA"/>
    <property type="evidence" value="ECO:0007669"/>
    <property type="project" value="TreeGrafter"/>
</dbReference>
<keyword evidence="3" id="KW-0067">ATP-binding</keyword>
<dbReference type="PANTHER" id="PTHR45626:SF50">
    <property type="entry name" value="TRANSCRIPTION TERMINATION FACTOR 2"/>
    <property type="match status" value="1"/>
</dbReference>
<dbReference type="PROSITE" id="PS51192">
    <property type="entry name" value="HELICASE_ATP_BIND_1"/>
    <property type="match status" value="1"/>
</dbReference>
<reference evidence="4" key="1">
    <citation type="submission" date="2020-11" db="EMBL/GenBank/DDBJ databases">
        <authorList>
            <person name="Tran Van P."/>
        </authorList>
    </citation>
    <scope>NUCLEOTIDE SEQUENCE</scope>
</reference>
<dbReference type="InterPro" id="IPR027417">
    <property type="entry name" value="P-loop_NTPase"/>
</dbReference>
<evidence type="ECO:0000256" key="1">
    <source>
        <dbReference type="ARBA" id="ARBA00022741"/>
    </source>
</evidence>
<accession>A0A7R8WH84</accession>
<gene>
    <name evidence="4" type="ORF">CTOB1V02_LOCUS9472</name>
</gene>
<dbReference type="GO" id="GO:0005524">
    <property type="term" value="F:ATP binding"/>
    <property type="evidence" value="ECO:0007669"/>
    <property type="project" value="UniProtKB-KW"/>
</dbReference>
<dbReference type="Gene3D" id="3.40.50.10810">
    <property type="entry name" value="Tandem AAA-ATPase domain"/>
    <property type="match status" value="1"/>
</dbReference>
<dbReference type="InterPro" id="IPR038718">
    <property type="entry name" value="SNF2-like_sf"/>
</dbReference>
<dbReference type="GO" id="GO:0016787">
    <property type="term" value="F:hydrolase activity"/>
    <property type="evidence" value="ECO:0007669"/>
    <property type="project" value="UniProtKB-KW"/>
</dbReference>
<dbReference type="GO" id="GO:0006281">
    <property type="term" value="P:DNA repair"/>
    <property type="evidence" value="ECO:0007669"/>
    <property type="project" value="TreeGrafter"/>
</dbReference>
<feature type="non-terminal residue" evidence="4">
    <location>
        <position position="1"/>
    </location>
</feature>
<keyword evidence="2" id="KW-0378">Hydrolase</keyword>
<dbReference type="EMBL" id="OB663704">
    <property type="protein sequence ID" value="CAD7231625.1"/>
    <property type="molecule type" value="Genomic_DNA"/>
</dbReference>
<dbReference type="OrthoDB" id="423559at2759"/>
<dbReference type="InterPro" id="IPR050628">
    <property type="entry name" value="SNF2_RAD54_helicase_TF"/>
</dbReference>
<evidence type="ECO:0000313" key="4">
    <source>
        <dbReference type="EMBL" id="CAD7231625.1"/>
    </source>
</evidence>
<evidence type="ECO:0000256" key="2">
    <source>
        <dbReference type="ARBA" id="ARBA00022801"/>
    </source>
</evidence>
<evidence type="ECO:0000256" key="3">
    <source>
        <dbReference type="ARBA" id="ARBA00022840"/>
    </source>
</evidence>
<keyword evidence="1" id="KW-0547">Nucleotide-binding</keyword>
<dbReference type="Pfam" id="PF00176">
    <property type="entry name" value="SNF2-rel_dom"/>
    <property type="match status" value="1"/>
</dbReference>
<organism evidence="4">
    <name type="scientific">Cyprideis torosa</name>
    <dbReference type="NCBI Taxonomy" id="163714"/>
    <lineage>
        <taxon>Eukaryota</taxon>
        <taxon>Metazoa</taxon>
        <taxon>Ecdysozoa</taxon>
        <taxon>Arthropoda</taxon>
        <taxon>Crustacea</taxon>
        <taxon>Oligostraca</taxon>
        <taxon>Ostracoda</taxon>
        <taxon>Podocopa</taxon>
        <taxon>Podocopida</taxon>
        <taxon>Cytherocopina</taxon>
        <taxon>Cytheroidea</taxon>
        <taxon>Cytherideidae</taxon>
        <taxon>Cyprideis</taxon>
    </lineage>
</organism>
<dbReference type="GO" id="GO:0005634">
    <property type="term" value="C:nucleus"/>
    <property type="evidence" value="ECO:0007669"/>
    <property type="project" value="TreeGrafter"/>
</dbReference>